<dbReference type="PROSITE" id="PS00086">
    <property type="entry name" value="CYTOCHROME_P450"/>
    <property type="match status" value="1"/>
</dbReference>
<keyword evidence="2" id="KW-0349">Heme</keyword>
<dbReference type="InterPro" id="IPR002397">
    <property type="entry name" value="Cyt_P450_B"/>
</dbReference>
<evidence type="ECO:0000256" key="2">
    <source>
        <dbReference type="RuleBase" id="RU000461"/>
    </source>
</evidence>
<name>A0ABX2N1U6_9SPHN</name>
<dbReference type="Proteomes" id="UP000652427">
    <property type="component" value="Unassembled WGS sequence"/>
</dbReference>
<accession>A0ABX2N1U6</accession>
<organism evidence="3 4">
    <name type="scientific">Parasphingorhabdus flavimaris</name>
    <dbReference type="NCBI Taxonomy" id="266812"/>
    <lineage>
        <taxon>Bacteria</taxon>
        <taxon>Pseudomonadati</taxon>
        <taxon>Pseudomonadota</taxon>
        <taxon>Alphaproteobacteria</taxon>
        <taxon>Sphingomonadales</taxon>
        <taxon>Sphingomonadaceae</taxon>
        <taxon>Parasphingorhabdus</taxon>
    </lineage>
</organism>
<dbReference type="Gene3D" id="1.10.630.10">
    <property type="entry name" value="Cytochrome P450"/>
    <property type="match status" value="1"/>
</dbReference>
<comment type="similarity">
    <text evidence="1 2">Belongs to the cytochrome P450 family.</text>
</comment>
<comment type="caution">
    <text evidence="3">The sequence shown here is derived from an EMBL/GenBank/DDBJ whole genome shotgun (WGS) entry which is preliminary data.</text>
</comment>
<sequence length="397" mass="44079">MMPKQITKMDMDPFAEEFLADPYAHHAALRDAGPVVWLETLGVYAMARFDEVQTALRDHETFCSSRGVGLADFSKEEPFRPPSLLLEADPPLHDRTRAIVNKIVSMKALKELRPVWQEKADALVASLAGKRRFDAVPDLSEAFPLMIFPDTIGLPDEGREHLIDYATIVFNAFGPRNRVFEEGNAGKEAAIEWVGEVCKRENLKPGGWGAALYEAADRGDCTADEAERLVRSFLSAGVDTTVNGIAHMTLALAENPNEFQKLRENPKLALRAFEESLRWDSTVQTFFRTASRDTEVAGIKIPEGSKVLLFLASANRDPRKWDDPDQFRIDRNVSGHVGFGFGIHQCLGQMVARLEGELIGAALARRVSSIRLTGKPERRLNNTLHALASLPVEMTVA</sequence>
<dbReference type="Pfam" id="PF00067">
    <property type="entry name" value="p450"/>
    <property type="match status" value="1"/>
</dbReference>
<dbReference type="RefSeq" id="WP_176279147.1">
    <property type="nucleotide sequence ID" value="NZ_JABWMH010000002.1"/>
</dbReference>
<protein>
    <submittedName>
        <fullName evidence="3">Cytochrome P450</fullName>
    </submittedName>
</protein>
<evidence type="ECO:0000313" key="4">
    <source>
        <dbReference type="Proteomes" id="UP000652427"/>
    </source>
</evidence>
<dbReference type="CDD" id="cd11037">
    <property type="entry name" value="CYP199A2-like"/>
    <property type="match status" value="1"/>
</dbReference>
<dbReference type="InterPro" id="IPR017972">
    <property type="entry name" value="Cyt_P450_CS"/>
</dbReference>
<keyword evidence="2" id="KW-0408">Iron</keyword>
<dbReference type="EMBL" id="JABWMH010000002">
    <property type="protein sequence ID" value="NVD27642.1"/>
    <property type="molecule type" value="Genomic_DNA"/>
</dbReference>
<keyword evidence="2" id="KW-0479">Metal-binding</keyword>
<keyword evidence="4" id="KW-1185">Reference proteome</keyword>
<evidence type="ECO:0000256" key="1">
    <source>
        <dbReference type="ARBA" id="ARBA00010617"/>
    </source>
</evidence>
<dbReference type="SUPFAM" id="SSF48264">
    <property type="entry name" value="Cytochrome P450"/>
    <property type="match status" value="1"/>
</dbReference>
<dbReference type="PRINTS" id="PR00359">
    <property type="entry name" value="BP450"/>
</dbReference>
<keyword evidence="2" id="KW-0503">Monooxygenase</keyword>
<dbReference type="InterPro" id="IPR001128">
    <property type="entry name" value="Cyt_P450"/>
</dbReference>
<reference evidence="3 4" key="1">
    <citation type="submission" date="2020-06" db="EMBL/GenBank/DDBJ databases">
        <authorList>
            <person name="Kim S.-J."/>
            <person name="Park S.-J."/>
        </authorList>
    </citation>
    <scope>NUCLEOTIDE SEQUENCE [LARGE SCALE GENOMIC DNA]</scope>
    <source>
        <strain evidence="3 4">SW-151</strain>
    </source>
</reference>
<evidence type="ECO:0000313" key="3">
    <source>
        <dbReference type="EMBL" id="NVD27642.1"/>
    </source>
</evidence>
<keyword evidence="2" id="KW-0560">Oxidoreductase</keyword>
<dbReference type="PANTHER" id="PTHR46696">
    <property type="entry name" value="P450, PUTATIVE (EUROFUNG)-RELATED"/>
    <property type="match status" value="1"/>
</dbReference>
<dbReference type="InterPro" id="IPR036396">
    <property type="entry name" value="Cyt_P450_sf"/>
</dbReference>
<gene>
    <name evidence="3" type="ORF">HUO14_06975</name>
</gene>
<proteinExistence type="inferred from homology"/>
<dbReference type="PANTHER" id="PTHR46696:SF1">
    <property type="entry name" value="CYTOCHROME P450 YJIB-RELATED"/>
    <property type="match status" value="1"/>
</dbReference>